<name>A0ABS5MVG5_9PSED</name>
<accession>A0ABS5MVG5</accession>
<dbReference type="CDD" id="cd14743">
    <property type="entry name" value="PAAR_CT_1"/>
    <property type="match status" value="1"/>
</dbReference>
<gene>
    <name evidence="1" type="ORF">KFS80_08300</name>
</gene>
<dbReference type="Proteomes" id="UP000676035">
    <property type="component" value="Unassembled WGS sequence"/>
</dbReference>
<comment type="caution">
    <text evidence="1">The sequence shown here is derived from an EMBL/GenBank/DDBJ whole genome shotgun (WGS) entry which is preliminary data.</text>
</comment>
<dbReference type="Gene3D" id="2.60.200.60">
    <property type="match status" value="1"/>
</dbReference>
<organism evidence="1 2">
    <name type="scientific">Pseudomonas rustica</name>
    <dbReference type="NCBI Taxonomy" id="2827099"/>
    <lineage>
        <taxon>Bacteria</taxon>
        <taxon>Pseudomonadati</taxon>
        <taxon>Pseudomonadota</taxon>
        <taxon>Gammaproteobacteria</taxon>
        <taxon>Pseudomonadales</taxon>
        <taxon>Pseudomonadaceae</taxon>
        <taxon>Pseudomonas</taxon>
    </lineage>
</organism>
<proteinExistence type="predicted"/>
<dbReference type="Pfam" id="PF05488">
    <property type="entry name" value="PAAR_motif"/>
    <property type="match status" value="1"/>
</dbReference>
<dbReference type="EMBL" id="JAGYHF010000004">
    <property type="protein sequence ID" value="MBS4078280.1"/>
    <property type="molecule type" value="Genomic_DNA"/>
</dbReference>
<evidence type="ECO:0000313" key="1">
    <source>
        <dbReference type="EMBL" id="MBS4078280.1"/>
    </source>
</evidence>
<reference evidence="1 2" key="1">
    <citation type="submission" date="2021-04" db="EMBL/GenBank/DDBJ databases">
        <title>Pseudomonas rustica sp. nov. isolated from raw milk.</title>
        <authorList>
            <person name="Fiedler G."/>
            <person name="Gieschler S."/>
            <person name="Kabisch J."/>
            <person name="Grimmler C."/>
            <person name="Brinks E."/>
            <person name="Wagner N."/>
            <person name="Hetzer B."/>
            <person name="Franz C.M.A.P."/>
            <person name="Boehnlein C."/>
        </authorList>
    </citation>
    <scope>NUCLEOTIDE SEQUENCE [LARGE SCALE GENOMIC DNA]</scope>
    <source>
        <strain evidence="1 2">MBT-4</strain>
    </source>
</reference>
<dbReference type="InterPro" id="IPR008727">
    <property type="entry name" value="PAAR_motif"/>
</dbReference>
<keyword evidence="2" id="KW-1185">Reference proteome</keyword>
<sequence>MISSARLGDKHVCPMPGHGTTSIASASDDTNINFMGAARVGDTCGCGAVITTGFPSIQVNGRPMAHLGSPSSHGGTIITGSGDVGGGFVMGNSGDATIIDFMALGAIRPNGTIDEEAMSTLLADPKLKEKAIAANALVIPATEHDGSADTTDAISPKGAEPGFYIVQEPMSRSALEAELFEKRDEDVLEKFRRLNPHLTAYAKPGQLIVLSDPKNQQCTREEALLTEAAEKVNAALKPMSDEEAGFMARHRDVIESVLSQGSTSIGIGEAIFAKNLDDLKNSLKDIEILHQRSFQRDGHLQSPEFFAERKRLFAQLDSRLTFLTKKGVGFPDHPKLKAALGISNRSLVHHWNLAGAPGQIPGYATHSDGVAKAAKFVKYGGWIGTAIGGGTSYLKVQDVCTAGNTEACARIKYTESGSFIGGVAGGAAAGAALTGTAVSAICVGLGVPTGGVGTLLCGIVVVGVGSYAGGALAGAGGEALGEVVYETVK</sequence>
<dbReference type="RefSeq" id="WP_212544494.1">
    <property type="nucleotide sequence ID" value="NZ_JAGYHF010000004.1"/>
</dbReference>
<protein>
    <submittedName>
        <fullName evidence="1">PAAR domain-containing protein</fullName>
    </submittedName>
</protein>
<evidence type="ECO:0000313" key="2">
    <source>
        <dbReference type="Proteomes" id="UP000676035"/>
    </source>
</evidence>